<dbReference type="Pfam" id="PF17827">
    <property type="entry name" value="PrmC_N"/>
    <property type="match status" value="1"/>
</dbReference>
<dbReference type="EC" id="2.1.1.297" evidence="5"/>
<keyword evidence="9" id="KW-1185">Reference proteome</keyword>
<evidence type="ECO:0000313" key="9">
    <source>
        <dbReference type="Proteomes" id="UP000321736"/>
    </source>
</evidence>
<dbReference type="HAMAP" id="MF_02126">
    <property type="entry name" value="RF_methyltr_PrmC"/>
    <property type="match status" value="1"/>
</dbReference>
<evidence type="ECO:0000259" key="6">
    <source>
        <dbReference type="Pfam" id="PF05175"/>
    </source>
</evidence>
<gene>
    <name evidence="5 8" type="primary">prmC</name>
    <name evidence="8" type="ORF">SPI02_15310</name>
</gene>
<dbReference type="InterPro" id="IPR019874">
    <property type="entry name" value="RF_methyltr_PrmC"/>
</dbReference>
<evidence type="ECO:0000313" key="8">
    <source>
        <dbReference type="EMBL" id="GEP84946.1"/>
    </source>
</evidence>
<dbReference type="Gene3D" id="1.10.8.10">
    <property type="entry name" value="DNA helicase RuvA subunit, C-terminal domain"/>
    <property type="match status" value="1"/>
</dbReference>
<dbReference type="PROSITE" id="PS00092">
    <property type="entry name" value="N6_MTASE"/>
    <property type="match status" value="1"/>
</dbReference>
<dbReference type="InterPro" id="IPR029063">
    <property type="entry name" value="SAM-dependent_MTases_sf"/>
</dbReference>
<dbReference type="AlphaFoldDB" id="A0A512QNC5"/>
<feature type="domain" description="Release factor glutamine methyltransferase N-terminal" evidence="7">
    <location>
        <begin position="5"/>
        <end position="73"/>
    </location>
</feature>
<dbReference type="GO" id="GO:0102559">
    <property type="term" value="F:peptide chain release factor N(5)-glutamine methyltransferase activity"/>
    <property type="evidence" value="ECO:0007669"/>
    <property type="project" value="UniProtKB-EC"/>
</dbReference>
<protein>
    <recommendedName>
        <fullName evidence="5">Release factor glutamine methyltransferase</fullName>
        <shortName evidence="5">RF MTase</shortName>
        <ecNumber evidence="5">2.1.1.297</ecNumber>
    </recommendedName>
    <alternativeName>
        <fullName evidence="5">N5-glutamine methyltransferase PrmC</fullName>
    </alternativeName>
    <alternativeName>
        <fullName evidence="5">Protein-(glutamine-N5) MTase PrmC</fullName>
    </alternativeName>
    <alternativeName>
        <fullName evidence="5">Protein-glutamine N-methyltransferase PrmC</fullName>
    </alternativeName>
</protein>
<keyword evidence="1 5" id="KW-0489">Methyltransferase</keyword>
<dbReference type="InterPro" id="IPR050320">
    <property type="entry name" value="N5-glutamine_MTase"/>
</dbReference>
<dbReference type="Gene3D" id="3.40.50.150">
    <property type="entry name" value="Vaccinia Virus protein VP39"/>
    <property type="match status" value="1"/>
</dbReference>
<dbReference type="InterPro" id="IPR007848">
    <property type="entry name" value="Small_mtfrase_dom"/>
</dbReference>
<accession>A0A512QNC5</accession>
<feature type="domain" description="Methyltransferase small" evidence="6">
    <location>
        <begin position="101"/>
        <end position="191"/>
    </location>
</feature>
<dbReference type="GO" id="GO:0003676">
    <property type="term" value="F:nucleic acid binding"/>
    <property type="evidence" value="ECO:0007669"/>
    <property type="project" value="InterPro"/>
</dbReference>
<comment type="similarity">
    <text evidence="5">Belongs to the protein N5-glutamine methyltransferase family. PrmC subfamily.</text>
</comment>
<dbReference type="Proteomes" id="UP000321736">
    <property type="component" value="Unassembled WGS sequence"/>
</dbReference>
<dbReference type="PANTHER" id="PTHR18895:SF74">
    <property type="entry name" value="MTRF1L RELEASE FACTOR GLUTAMINE METHYLTRANSFERASE"/>
    <property type="match status" value="1"/>
</dbReference>
<name>A0A512QNC5_9STAP</name>
<dbReference type="Pfam" id="PF05175">
    <property type="entry name" value="MTS"/>
    <property type="match status" value="1"/>
</dbReference>
<dbReference type="InterPro" id="IPR004556">
    <property type="entry name" value="HemK-like"/>
</dbReference>
<dbReference type="EMBL" id="BKAR01000017">
    <property type="protein sequence ID" value="GEP84946.1"/>
    <property type="molecule type" value="Genomic_DNA"/>
</dbReference>
<dbReference type="NCBIfam" id="TIGR03534">
    <property type="entry name" value="RF_mod_PrmC"/>
    <property type="match status" value="1"/>
</dbReference>
<dbReference type="CDD" id="cd02440">
    <property type="entry name" value="AdoMet_MTases"/>
    <property type="match status" value="1"/>
</dbReference>
<evidence type="ECO:0000256" key="2">
    <source>
        <dbReference type="ARBA" id="ARBA00022679"/>
    </source>
</evidence>
<comment type="caution">
    <text evidence="5">Lacks conserved residue(s) required for the propagation of feature annotation.</text>
</comment>
<proteinExistence type="inferred from homology"/>
<feature type="binding site" evidence="5">
    <location>
        <begin position="183"/>
        <end position="186"/>
    </location>
    <ligand>
        <name>substrate</name>
    </ligand>
</feature>
<keyword evidence="2 5" id="KW-0808">Transferase</keyword>
<dbReference type="NCBIfam" id="TIGR00536">
    <property type="entry name" value="hemK_fam"/>
    <property type="match status" value="1"/>
</dbReference>
<feature type="binding site" evidence="5">
    <location>
        <position position="183"/>
    </location>
    <ligand>
        <name>S-adenosyl-L-methionine</name>
        <dbReference type="ChEBI" id="CHEBI:59789"/>
    </ligand>
</feature>
<evidence type="ECO:0000256" key="3">
    <source>
        <dbReference type="ARBA" id="ARBA00022691"/>
    </source>
</evidence>
<comment type="function">
    <text evidence="5">Methylates the class 1 translation termination release factors RF1/PrfA and RF2/PrfB on the glutamine residue of the universally conserved GGQ motif.</text>
</comment>
<dbReference type="RefSeq" id="WP_170168044.1">
    <property type="nucleotide sequence ID" value="NZ_BKAR01000017.1"/>
</dbReference>
<evidence type="ECO:0000256" key="4">
    <source>
        <dbReference type="ARBA" id="ARBA00048391"/>
    </source>
</evidence>
<evidence type="ECO:0000256" key="5">
    <source>
        <dbReference type="HAMAP-Rule" id="MF_02126"/>
    </source>
</evidence>
<dbReference type="GO" id="GO:0032259">
    <property type="term" value="P:methylation"/>
    <property type="evidence" value="ECO:0007669"/>
    <property type="project" value="UniProtKB-KW"/>
</dbReference>
<dbReference type="SUPFAM" id="SSF53335">
    <property type="entry name" value="S-adenosyl-L-methionine-dependent methyltransferases"/>
    <property type="match status" value="1"/>
</dbReference>
<dbReference type="InterPro" id="IPR040758">
    <property type="entry name" value="PrmC_N"/>
</dbReference>
<feature type="binding site" evidence="5">
    <location>
        <position position="139"/>
    </location>
    <ligand>
        <name>S-adenosyl-L-methionine</name>
        <dbReference type="ChEBI" id="CHEBI:59789"/>
    </ligand>
</feature>
<comment type="caution">
    <text evidence="8">The sequence shown here is derived from an EMBL/GenBank/DDBJ whole genome shotgun (WGS) entry which is preliminary data.</text>
</comment>
<reference evidence="8 9" key="1">
    <citation type="submission" date="2019-07" db="EMBL/GenBank/DDBJ databases">
        <title>Whole genome shotgun sequence of Staphylococcus piscifermentans NBRC 109625.</title>
        <authorList>
            <person name="Hosoyama A."/>
            <person name="Uohara A."/>
            <person name="Ohji S."/>
            <person name="Ichikawa N."/>
        </authorList>
    </citation>
    <scope>NUCLEOTIDE SEQUENCE [LARGE SCALE GENOMIC DNA]</scope>
    <source>
        <strain evidence="8 9">NBRC 109625</strain>
    </source>
</reference>
<keyword evidence="3 5" id="KW-0949">S-adenosyl-L-methionine</keyword>
<comment type="catalytic activity">
    <reaction evidence="4 5">
        <text>L-glutaminyl-[peptide chain release factor] + S-adenosyl-L-methionine = N(5)-methyl-L-glutaminyl-[peptide chain release factor] + S-adenosyl-L-homocysteine + H(+)</text>
        <dbReference type="Rhea" id="RHEA:42896"/>
        <dbReference type="Rhea" id="RHEA-COMP:10271"/>
        <dbReference type="Rhea" id="RHEA-COMP:10272"/>
        <dbReference type="ChEBI" id="CHEBI:15378"/>
        <dbReference type="ChEBI" id="CHEBI:30011"/>
        <dbReference type="ChEBI" id="CHEBI:57856"/>
        <dbReference type="ChEBI" id="CHEBI:59789"/>
        <dbReference type="ChEBI" id="CHEBI:61891"/>
        <dbReference type="EC" id="2.1.1.297"/>
    </reaction>
</comment>
<evidence type="ECO:0000256" key="1">
    <source>
        <dbReference type="ARBA" id="ARBA00022603"/>
    </source>
</evidence>
<dbReference type="InterPro" id="IPR002052">
    <property type="entry name" value="DNA_methylase_N6_adenine_CS"/>
</dbReference>
<sequence length="280" mass="31901">MTYREAVLQASQQATARGFESKRAEWLLTDLFEWSFTDYVMHMNEQIPDDKYALFQSAVQRMLKGEPIQYITGTQSFLGEKFQVDERCLIPRPETEEVFMHFQTHCKQNAVVADIGTGSGILAVMLKLLRPDLEVYATDLYDGPLEIAQQNAKAHHTNVTFLKGNALEPIVERNIRLDGLISNPPYIDFAEAADMTETVLDFEPHQALFADNQGLAVYIAIIEQLPFVMNEKSLVVFEIGYEQGTVLKAIIEDKYPHLNVEVIADINNNDRIVSFYWTSK</sequence>
<organism evidence="8 9">
    <name type="scientific">Staphylococcus piscifermentans</name>
    <dbReference type="NCBI Taxonomy" id="70258"/>
    <lineage>
        <taxon>Bacteria</taxon>
        <taxon>Bacillati</taxon>
        <taxon>Bacillota</taxon>
        <taxon>Bacilli</taxon>
        <taxon>Bacillales</taxon>
        <taxon>Staphylococcaceae</taxon>
        <taxon>Staphylococcus</taxon>
    </lineage>
</organism>
<evidence type="ECO:0000259" key="7">
    <source>
        <dbReference type="Pfam" id="PF17827"/>
    </source>
</evidence>
<feature type="binding site" evidence="5">
    <location>
        <begin position="116"/>
        <end position="120"/>
    </location>
    <ligand>
        <name>S-adenosyl-L-methionine</name>
        <dbReference type="ChEBI" id="CHEBI:59789"/>
    </ligand>
</feature>
<dbReference type="PANTHER" id="PTHR18895">
    <property type="entry name" value="HEMK METHYLTRANSFERASE"/>
    <property type="match status" value="1"/>
</dbReference>